<keyword evidence="2" id="KW-0472">Membrane</keyword>
<dbReference type="AlphaFoldDB" id="Q1AS96"/>
<feature type="transmembrane region" description="Helical" evidence="2">
    <location>
        <begin position="12"/>
        <end position="32"/>
    </location>
</feature>
<dbReference type="HOGENOM" id="CLU_107155_2_1_11"/>
<dbReference type="EMBL" id="CP000386">
    <property type="protein sequence ID" value="ABG05732.1"/>
    <property type="molecule type" value="Genomic_DNA"/>
</dbReference>
<keyword evidence="2" id="KW-0812">Transmembrane</keyword>
<organism evidence="4 5">
    <name type="scientific">Rubrobacter xylanophilus (strain DSM 9941 / JCM 11954 / NBRC 16129 / PRD-1)</name>
    <dbReference type="NCBI Taxonomy" id="266117"/>
    <lineage>
        <taxon>Bacteria</taxon>
        <taxon>Bacillati</taxon>
        <taxon>Actinomycetota</taxon>
        <taxon>Rubrobacteria</taxon>
        <taxon>Rubrobacterales</taxon>
        <taxon>Rubrobacteraceae</taxon>
        <taxon>Rubrobacter</taxon>
    </lineage>
</organism>
<feature type="region of interest" description="Disordered" evidence="1">
    <location>
        <begin position="146"/>
        <end position="175"/>
    </location>
</feature>
<gene>
    <name evidence="4" type="ordered locus">Rxyl_2820</name>
</gene>
<evidence type="ECO:0000256" key="2">
    <source>
        <dbReference type="SAM" id="Phobius"/>
    </source>
</evidence>
<dbReference type="KEGG" id="rxy:Rxyl_2820"/>
<dbReference type="PhylomeDB" id="Q1AS96"/>
<proteinExistence type="predicted"/>
<feature type="transmembrane region" description="Helical" evidence="2">
    <location>
        <begin position="106"/>
        <end position="129"/>
    </location>
</feature>
<dbReference type="eggNOG" id="COG4244">
    <property type="taxonomic scope" value="Bacteria"/>
</dbReference>
<feature type="transmembrane region" description="Helical" evidence="2">
    <location>
        <begin position="75"/>
        <end position="94"/>
    </location>
</feature>
<dbReference type="STRING" id="266117.Rxyl_2820"/>
<feature type="transmembrane region" description="Helical" evidence="2">
    <location>
        <begin position="38"/>
        <end position="63"/>
    </location>
</feature>
<dbReference type="Pfam" id="PF09990">
    <property type="entry name" value="DUF2231"/>
    <property type="match status" value="1"/>
</dbReference>
<name>Q1AS96_RUBXD</name>
<keyword evidence="5" id="KW-1185">Reference proteome</keyword>
<reference evidence="4 5" key="1">
    <citation type="submission" date="2006-06" db="EMBL/GenBank/DDBJ databases">
        <title>Complete sequence of Rubrobacter xylanophilus DSM 9941.</title>
        <authorList>
            <consortium name="US DOE Joint Genome Institute"/>
            <person name="Copeland A."/>
            <person name="Lucas S."/>
            <person name="Lapidus A."/>
            <person name="Barry K."/>
            <person name="Detter J.C."/>
            <person name="Glavina del Rio T."/>
            <person name="Hammon N."/>
            <person name="Israni S."/>
            <person name="Dalin E."/>
            <person name="Tice H."/>
            <person name="Pitluck S."/>
            <person name="Munk A.C."/>
            <person name="Brettin T."/>
            <person name="Bruce D."/>
            <person name="Han C."/>
            <person name="Tapia R."/>
            <person name="Gilna P."/>
            <person name="Schmutz J."/>
            <person name="Larimer F."/>
            <person name="Land M."/>
            <person name="Hauser L."/>
            <person name="Kyrpides N."/>
            <person name="Lykidis A."/>
            <person name="da Costa M.S."/>
            <person name="Rainey F.A."/>
            <person name="Empadinhas N."/>
            <person name="Jolivet E."/>
            <person name="Battista J.R."/>
            <person name="Richardson P."/>
        </authorList>
    </citation>
    <scope>NUCLEOTIDE SEQUENCE [LARGE SCALE GENOMIC DNA]</scope>
    <source>
        <strain evidence="5">DSM 9941 / NBRC 16129 / PRD-1</strain>
    </source>
</reference>
<sequence length="175" mass="17994">MGHPIHSMLVPFPLGLLTASVIFDILYLITGGGRWAGISFWMIAAGVIGGLAAAVFGLIDWLAIPSGTRAKSVGLLHGASNVLMVALFAASWLLRAGAPTTPEALAIALSFAGVVLASLGGFLGGELVVRMGVGISDGANLNAPGPLFGRRAGGSPPRTRRAEQRSPRRPDERSS</sequence>
<protein>
    <submittedName>
        <fullName evidence="4">Membrane protein-like protein</fullName>
    </submittedName>
</protein>
<feature type="domain" description="DUF2231" evidence="3">
    <location>
        <begin position="2"/>
        <end position="136"/>
    </location>
</feature>
<dbReference type="Proteomes" id="UP000006637">
    <property type="component" value="Chromosome"/>
</dbReference>
<evidence type="ECO:0000313" key="5">
    <source>
        <dbReference type="Proteomes" id="UP000006637"/>
    </source>
</evidence>
<feature type="compositionally biased region" description="Basic and acidic residues" evidence="1">
    <location>
        <begin position="160"/>
        <end position="175"/>
    </location>
</feature>
<evidence type="ECO:0000259" key="3">
    <source>
        <dbReference type="Pfam" id="PF09990"/>
    </source>
</evidence>
<evidence type="ECO:0000313" key="4">
    <source>
        <dbReference type="EMBL" id="ABG05732.1"/>
    </source>
</evidence>
<keyword evidence="2" id="KW-1133">Transmembrane helix</keyword>
<evidence type="ECO:0000256" key="1">
    <source>
        <dbReference type="SAM" id="MobiDB-lite"/>
    </source>
</evidence>
<accession>Q1AS96</accession>
<dbReference type="InterPro" id="IPR019251">
    <property type="entry name" value="DUF2231_TM"/>
</dbReference>